<dbReference type="Gene3D" id="3.30.300.210">
    <property type="entry name" value="Nutrient germinant receptor protein C, domain 3"/>
    <property type="match status" value="1"/>
</dbReference>
<dbReference type="NCBIfam" id="TIGR02887">
    <property type="entry name" value="spore_ger_x_C"/>
    <property type="match status" value="1"/>
</dbReference>
<sequence length="414" mass="45254">MKILLLLWKMTTLCAVIILLAGCWSATELKNRAFVSVMIVDLINDEVELTLGIPLTNRLIPGQTGGTGGDGSQRPVAYVTRSGGTIEEALQKIQGDIPRKVAFGQTHSIIMGSRFAQKGVGPLLEFVSRNPFLKLNTNLFLVEGSARTKVAETPATFERFFVSVLNGYIRNHQILSTTVKDLMFSKANGGDGLIPILRFEMKEPSLKADTSANVGTAGAAILREGKMVAPTLSPEETSSARAALGQLKQYIYSVQSPTDGKEMGFYTTSLTTKIRPFKTKDGLGITIRSYSNAGVIASDSDIDLSKQENVERLEKEIKKSADSTIASVIARTQGAGADVFNFGRYISVQYPKDWDKLKGEWRAYYKNRLRIRIESVISLKQVGSSTDSFRSGFIDRGQTGGEKNGGNEAWNFNP</sequence>
<evidence type="ECO:0000256" key="3">
    <source>
        <dbReference type="ARBA" id="ARBA00022544"/>
    </source>
</evidence>
<dbReference type="RefSeq" id="WP_282906994.1">
    <property type="nucleotide sequence ID" value="NZ_JAGRPV010000001.1"/>
</dbReference>
<evidence type="ECO:0000256" key="5">
    <source>
        <dbReference type="ARBA" id="ARBA00023136"/>
    </source>
</evidence>
<dbReference type="PANTHER" id="PTHR35789">
    <property type="entry name" value="SPORE GERMINATION PROTEIN B3"/>
    <property type="match status" value="1"/>
</dbReference>
<evidence type="ECO:0000256" key="8">
    <source>
        <dbReference type="SAM" id="MobiDB-lite"/>
    </source>
</evidence>
<evidence type="ECO:0000313" key="12">
    <source>
        <dbReference type="Proteomes" id="UP001161691"/>
    </source>
</evidence>
<dbReference type="InterPro" id="IPR057336">
    <property type="entry name" value="GerAC_N"/>
</dbReference>
<evidence type="ECO:0000256" key="2">
    <source>
        <dbReference type="ARBA" id="ARBA00007886"/>
    </source>
</evidence>
<feature type="region of interest" description="Disordered" evidence="8">
    <location>
        <begin position="391"/>
        <end position="414"/>
    </location>
</feature>
<reference evidence="11" key="1">
    <citation type="submission" date="2023-04" db="EMBL/GenBank/DDBJ databases">
        <title>Comparative genomic analysis of Cohnella hashimotonis sp. nov., isolated from the International Space Station.</title>
        <authorList>
            <person name="Venkateswaran K."/>
            <person name="Simpson A."/>
        </authorList>
    </citation>
    <scope>NUCLEOTIDE SEQUENCE</scope>
    <source>
        <strain evidence="11">F6_2S_P_1</strain>
    </source>
</reference>
<gene>
    <name evidence="11" type="ORF">KB449_03275</name>
</gene>
<feature type="domain" description="Spore germination protein N-terminal" evidence="10">
    <location>
        <begin position="26"/>
        <end position="198"/>
    </location>
</feature>
<keyword evidence="5" id="KW-0472">Membrane</keyword>
<keyword evidence="7" id="KW-0449">Lipoprotein</keyword>
<keyword evidence="6" id="KW-0564">Palmitate</keyword>
<name>A0ABT6TAU6_9BACL</name>
<evidence type="ECO:0000256" key="7">
    <source>
        <dbReference type="ARBA" id="ARBA00023288"/>
    </source>
</evidence>
<evidence type="ECO:0000259" key="9">
    <source>
        <dbReference type="Pfam" id="PF05504"/>
    </source>
</evidence>
<evidence type="ECO:0000256" key="6">
    <source>
        <dbReference type="ARBA" id="ARBA00023139"/>
    </source>
</evidence>
<dbReference type="Pfam" id="PF25198">
    <property type="entry name" value="Spore_GerAC_N"/>
    <property type="match status" value="1"/>
</dbReference>
<dbReference type="Pfam" id="PF05504">
    <property type="entry name" value="Spore_GerAC"/>
    <property type="match status" value="1"/>
</dbReference>
<keyword evidence="3" id="KW-0309">Germination</keyword>
<accession>A0ABT6TAU6</accession>
<evidence type="ECO:0000256" key="1">
    <source>
        <dbReference type="ARBA" id="ARBA00004635"/>
    </source>
</evidence>
<comment type="subcellular location">
    <subcellularLocation>
        <location evidence="1">Membrane</location>
        <topology evidence="1">Lipid-anchor</topology>
    </subcellularLocation>
</comment>
<comment type="similarity">
    <text evidence="2">Belongs to the GerABKC lipoprotein family.</text>
</comment>
<proteinExistence type="inferred from homology"/>
<dbReference type="InterPro" id="IPR046953">
    <property type="entry name" value="Spore_GerAC-like_C"/>
</dbReference>
<dbReference type="InterPro" id="IPR038501">
    <property type="entry name" value="Spore_GerAC_C_sf"/>
</dbReference>
<comment type="caution">
    <text evidence="11">The sequence shown here is derived from an EMBL/GenBank/DDBJ whole genome shotgun (WGS) entry which is preliminary data.</text>
</comment>
<dbReference type="PROSITE" id="PS51257">
    <property type="entry name" value="PROKAR_LIPOPROTEIN"/>
    <property type="match status" value="1"/>
</dbReference>
<dbReference type="InterPro" id="IPR008844">
    <property type="entry name" value="Spore_GerAC-like"/>
</dbReference>
<evidence type="ECO:0000313" key="11">
    <source>
        <dbReference type="EMBL" id="MDI4643961.1"/>
    </source>
</evidence>
<organism evidence="11 12">
    <name type="scientific">Cohnella hashimotonis</name>
    <dbReference type="NCBI Taxonomy" id="2826895"/>
    <lineage>
        <taxon>Bacteria</taxon>
        <taxon>Bacillati</taxon>
        <taxon>Bacillota</taxon>
        <taxon>Bacilli</taxon>
        <taxon>Bacillales</taxon>
        <taxon>Paenibacillaceae</taxon>
        <taxon>Cohnella</taxon>
    </lineage>
</organism>
<evidence type="ECO:0000259" key="10">
    <source>
        <dbReference type="Pfam" id="PF25198"/>
    </source>
</evidence>
<dbReference type="PANTHER" id="PTHR35789:SF1">
    <property type="entry name" value="SPORE GERMINATION PROTEIN B3"/>
    <property type="match status" value="1"/>
</dbReference>
<feature type="domain" description="Spore germination GerAC-like C-terminal" evidence="9">
    <location>
        <begin position="218"/>
        <end position="381"/>
    </location>
</feature>
<protein>
    <submittedName>
        <fullName evidence="11">Ger(X)C family spore germination protein</fullName>
    </submittedName>
</protein>
<keyword evidence="4" id="KW-0732">Signal</keyword>
<dbReference type="Proteomes" id="UP001161691">
    <property type="component" value="Unassembled WGS sequence"/>
</dbReference>
<dbReference type="EMBL" id="JAGRPV010000001">
    <property type="protein sequence ID" value="MDI4643961.1"/>
    <property type="molecule type" value="Genomic_DNA"/>
</dbReference>
<keyword evidence="12" id="KW-1185">Reference proteome</keyword>
<evidence type="ECO:0000256" key="4">
    <source>
        <dbReference type="ARBA" id="ARBA00022729"/>
    </source>
</evidence>